<keyword evidence="3 9" id="KW-0812">Transmembrane</keyword>
<feature type="transmembrane region" description="Helical" evidence="9">
    <location>
        <begin position="1636"/>
        <end position="1656"/>
    </location>
</feature>
<keyword evidence="14" id="KW-0675">Receptor</keyword>
<dbReference type="PRINTS" id="PR01433">
    <property type="entry name" value="POLYCYSTIN2"/>
</dbReference>
<protein>
    <submittedName>
        <fullName evidence="14">Polycystin family receptor for egg jelly</fullName>
    </submittedName>
</protein>
<feature type="transmembrane region" description="Helical" evidence="9">
    <location>
        <begin position="958"/>
        <end position="975"/>
    </location>
</feature>
<feature type="transmembrane region" description="Helical" evidence="9">
    <location>
        <begin position="1733"/>
        <end position="1758"/>
    </location>
</feature>
<feature type="transmembrane region" description="Helical" evidence="9">
    <location>
        <begin position="1668"/>
        <end position="1698"/>
    </location>
</feature>
<dbReference type="Pfam" id="PF01477">
    <property type="entry name" value="PLAT"/>
    <property type="match status" value="1"/>
</dbReference>
<dbReference type="Proteomes" id="UP001652642">
    <property type="component" value="Chromosome 5"/>
</dbReference>
<organism evidence="13 14">
    <name type="scientific">Pogona vitticeps</name>
    <name type="common">central bearded dragon</name>
    <dbReference type="NCBI Taxonomy" id="103695"/>
    <lineage>
        <taxon>Eukaryota</taxon>
        <taxon>Metazoa</taxon>
        <taxon>Chordata</taxon>
        <taxon>Craniata</taxon>
        <taxon>Vertebrata</taxon>
        <taxon>Euteleostomi</taxon>
        <taxon>Lepidosauria</taxon>
        <taxon>Squamata</taxon>
        <taxon>Bifurcata</taxon>
        <taxon>Unidentata</taxon>
        <taxon>Episquamata</taxon>
        <taxon>Toxicofera</taxon>
        <taxon>Iguania</taxon>
        <taxon>Acrodonta</taxon>
        <taxon>Agamidae</taxon>
        <taxon>Amphibolurinae</taxon>
        <taxon>Pogona</taxon>
    </lineage>
</organism>
<proteinExistence type="inferred from homology"/>
<name>A0ABM5GH95_9SAUR</name>
<dbReference type="PROSITE" id="PS51111">
    <property type="entry name" value="REJ"/>
    <property type="match status" value="1"/>
</dbReference>
<dbReference type="SMART" id="SM00308">
    <property type="entry name" value="LH2"/>
    <property type="match status" value="1"/>
</dbReference>
<evidence type="ECO:0000256" key="2">
    <source>
        <dbReference type="ARBA" id="ARBA00007200"/>
    </source>
</evidence>
<evidence type="ECO:0000256" key="8">
    <source>
        <dbReference type="PROSITE-ProRule" id="PRU00152"/>
    </source>
</evidence>
<feature type="signal peptide" evidence="10">
    <location>
        <begin position="1"/>
        <end position="22"/>
    </location>
</feature>
<dbReference type="Pfam" id="PF08016">
    <property type="entry name" value="PKD_channel"/>
    <property type="match status" value="1"/>
</dbReference>
<evidence type="ECO:0000259" key="11">
    <source>
        <dbReference type="PROSITE" id="PS50095"/>
    </source>
</evidence>
<feature type="transmembrane region" description="Helical" evidence="9">
    <location>
        <begin position="1291"/>
        <end position="1313"/>
    </location>
</feature>
<dbReference type="SUPFAM" id="SSF49723">
    <property type="entry name" value="Lipase/lipooxygenase domain (PLAT/LH2 domain)"/>
    <property type="match status" value="1"/>
</dbReference>
<evidence type="ECO:0000256" key="9">
    <source>
        <dbReference type="SAM" id="Phobius"/>
    </source>
</evidence>
<evidence type="ECO:0000313" key="13">
    <source>
        <dbReference type="Proteomes" id="UP001652642"/>
    </source>
</evidence>
<dbReference type="Gene3D" id="1.10.287.70">
    <property type="match status" value="1"/>
</dbReference>
<dbReference type="Gene3D" id="2.60.60.20">
    <property type="entry name" value="PLAT/LH2 domain"/>
    <property type="match status" value="1"/>
</dbReference>
<feature type="transmembrane region" description="Helical" evidence="9">
    <location>
        <begin position="1194"/>
        <end position="1212"/>
    </location>
</feature>
<dbReference type="InterPro" id="IPR014010">
    <property type="entry name" value="REJ_dom"/>
</dbReference>
<feature type="domain" description="REJ" evidence="12">
    <location>
        <begin position="199"/>
        <end position="485"/>
    </location>
</feature>
<keyword evidence="4 10" id="KW-0732">Signal</keyword>
<dbReference type="InterPro" id="IPR036392">
    <property type="entry name" value="PLAT/LH2_dom_sf"/>
</dbReference>
<evidence type="ECO:0000259" key="12">
    <source>
        <dbReference type="PROSITE" id="PS51111"/>
    </source>
</evidence>
<evidence type="ECO:0000256" key="4">
    <source>
        <dbReference type="ARBA" id="ARBA00022729"/>
    </source>
</evidence>
<accession>A0ABM5GH95</accession>
<dbReference type="GeneID" id="110074968"/>
<dbReference type="InterPro" id="IPR003915">
    <property type="entry name" value="PKD_2"/>
</dbReference>
<keyword evidence="5 9" id="KW-1133">Transmembrane helix</keyword>
<keyword evidence="7" id="KW-0325">Glycoprotein</keyword>
<evidence type="ECO:0000256" key="10">
    <source>
        <dbReference type="SAM" id="SignalP"/>
    </source>
</evidence>
<dbReference type="PANTHER" id="PTHR10877:SF185">
    <property type="entry name" value="POLYCYSTIN FAMILY RECEPTOR FOR EGG JELLY"/>
    <property type="match status" value="1"/>
</dbReference>
<evidence type="ECO:0000256" key="5">
    <source>
        <dbReference type="ARBA" id="ARBA00022989"/>
    </source>
</evidence>
<evidence type="ECO:0000256" key="3">
    <source>
        <dbReference type="ARBA" id="ARBA00022692"/>
    </source>
</evidence>
<dbReference type="Pfam" id="PF20519">
    <property type="entry name" value="Polycystin_dom"/>
    <property type="match status" value="1"/>
</dbReference>
<keyword evidence="6 9" id="KW-0472">Membrane</keyword>
<dbReference type="PROSITE" id="PS50095">
    <property type="entry name" value="PLAT"/>
    <property type="match status" value="1"/>
</dbReference>
<comment type="subcellular location">
    <subcellularLocation>
        <location evidence="1">Membrane</location>
        <topology evidence="1">Multi-pass membrane protein</topology>
    </subcellularLocation>
</comment>
<dbReference type="InterPro" id="IPR051223">
    <property type="entry name" value="Polycystin"/>
</dbReference>
<comment type="similarity">
    <text evidence="2">Belongs to the polycystin family.</text>
</comment>
<comment type="caution">
    <text evidence="8">Lacks conserved residue(s) required for the propagation of feature annotation.</text>
</comment>
<evidence type="ECO:0000256" key="7">
    <source>
        <dbReference type="ARBA" id="ARBA00023180"/>
    </source>
</evidence>
<gene>
    <name evidence="14" type="primary">PKDREJ</name>
</gene>
<feature type="transmembrane region" description="Helical" evidence="9">
    <location>
        <begin position="995"/>
        <end position="1016"/>
    </location>
</feature>
<dbReference type="InterPro" id="IPR002859">
    <property type="entry name" value="PKD/REJ-like"/>
</dbReference>
<dbReference type="InterPro" id="IPR013122">
    <property type="entry name" value="PKD1_2_channel"/>
</dbReference>
<dbReference type="Pfam" id="PF02010">
    <property type="entry name" value="REJ"/>
    <property type="match status" value="2"/>
</dbReference>
<dbReference type="PANTHER" id="PTHR10877">
    <property type="entry name" value="POLYCYSTIN FAMILY MEMBER"/>
    <property type="match status" value="1"/>
</dbReference>
<feature type="transmembrane region" description="Helical" evidence="9">
    <location>
        <begin position="1584"/>
        <end position="1605"/>
    </location>
</feature>
<feature type="transmembrane region" description="Helical" evidence="9">
    <location>
        <begin position="1553"/>
        <end position="1572"/>
    </location>
</feature>
<dbReference type="InterPro" id="IPR046791">
    <property type="entry name" value="Polycystin_dom"/>
</dbReference>
<keyword evidence="13" id="KW-1185">Reference proteome</keyword>
<dbReference type="InterPro" id="IPR001024">
    <property type="entry name" value="PLAT/LH2_dom"/>
</dbReference>
<feature type="chain" id="PRO_5045508722" evidence="10">
    <location>
        <begin position="23"/>
        <end position="1840"/>
    </location>
</feature>
<dbReference type="RefSeq" id="XP_072856996.1">
    <property type="nucleotide sequence ID" value="XM_073000895.1"/>
</dbReference>
<evidence type="ECO:0000256" key="1">
    <source>
        <dbReference type="ARBA" id="ARBA00004141"/>
    </source>
</evidence>
<evidence type="ECO:0000256" key="6">
    <source>
        <dbReference type="ARBA" id="ARBA00023136"/>
    </source>
</evidence>
<sequence>MHSLLFSLALSVCACNFQYAAAMPSYLLLPPLFVSCTNQLNPIYYQQKGNLQSLCMWDRCRLQYLRAPSFISRIGMLQTKLPSFYCCRYWTQPFEGLVFTWYCTKQKADYTSMALSANGKCHPEQADLKWSRSCDPIQTVQPETLQENTTYYFRLIVQKGSRTAQAEQMVHVQPSSPLVLDVACIENCGRSLIPTERFSSFLPIGEPSKQYALTVYVEVYDALGAYSQISLQTTVHSVLKGKQTDVILNQLNGLSSGRTAPITTFLKSGDYFSAGYFVYMVASTLNDIEGLQRFHSTKSELREILLNRSIEIPTTEVMEANQMISCIFQITQEITEVNRKSQLLAVRKLKEVSKELKKHRNKDLGSKETEVLGTAILAGLSNVLKASLLEHKNVHRNGIKATISTTEVLVDLILHGKVPGENETIMEVKDWTIILRKDEKWDVPNAFSKRKDSKNLFSPKIKQEEGDELPGDAVVSTVLYEFDKNPFPWLPYTNDIRTGVTGFKMTATKSNGDMVKIVPDTAEITMNINDEKSAIFEIKIGQDRKLSEATGQFSFEVFRQSKNIFIQIVTKMKLTFQVFIYLGLKVNYPAIASFSVSHDKPSIPKVKNFNDDECALQTPFVFCLSQTLLRSIFQSNTAEKLNISIVLKADLFVKNERTQLIGIQVFTADCLYLDGVDSHWKEGFCSLGPQISWQKLHCICTGKRRISRTANPQLRTSGNDITFVAGKVTPYSNLVETKIIQSTQIYKNPVTTLTVLFIFITYIFLAIWTMRKDRADVESRVPVIVLPDNGPFDKMCYLVTIFTGSRLRAGTTADVFIQLVGERATSDIHCLKHPAYLTFSRGAINTFLLTTKNDLGIVYCLRIWHNNAGSSPNWFLSRVKVENIFTKQCWLFMCQKWLSLDTEDSLIERSFVFTQPTAPLNKMYFFLISFANDLVDNHLWLSIFAHVCTGSFNRLQRLSCCLPILLCILLFNIMFFSTDEDQQRFSKQLHYLRPIIFGILGACISFPLQITVAALFKYSQNEPSAQNPKLVPSKEYSAFMPGSLRNWKEYLQKWYLIETASKIPGDHFHMRIFSASDSEALNLEQQKKMKWEQTAISCCTISEGDANIIAAEEDMPQDAKSNSNFKNYYLEKSRSHKTRPQNIPIMLFPKRPQIKISWWNKYILWMLVLIISTLSSFFIILYGLPYDYETSLDWLAASAISLWLSIFLLQPLNIGISSALKTLYPTYCKRIQWSGKESFLEIKLNDTMMDADDMRELHYDLVRMRGTKQYHPLEEDEITIFKKRQKSQHQAFVFIKDVISHFIFLILILNIAYSMENTTSFYYNQEIHNKISLGLSDVNKVEGIYTWLRNVFLPLIHNEKQPTYLLQTWSKIVGLPRMRQVRAKNTTKECFYPHSFVNKFVISKSHCLHKYGTDKEEQRDHLGTWTNPVNKSVSNKFSYFPGFIYQFVTDPWKYSTYGELNTYGAGGYTFNFYTEEQMPNSTSRIDVLESSNWLDENTWALIVEMTTFNSDVDLFCSISVVFEISHLGPVNTTLWIHSYKLPIFKELSKREKFVYIAVGCMLVFYIIDEFSVVERQQLKYLKEVSNLINFGIKAVCLFFLLQLAFKFKLAPSLIELHLFQPGKFIPFHKVSHLDKTLRITLGFLTFLIVLKTLRYSRFFYDVRLAQRSILAALPGICSMALVVAVYFFVYMAFGYLVFGQYEWNYNTMTHSAQTVFSYCVSAFKDTAFKSNRVLGGLFLASFMIVMICVLINLFQAVIMSAYENMKQPVYEEPSDEAEVVNFLFRKIQKIWFFVTCRKASTADTEFFNRVLFGYPKQRSTHHLGLKARKINGRKSVYLVL</sequence>
<evidence type="ECO:0000313" key="14">
    <source>
        <dbReference type="RefSeq" id="XP_072856996.1"/>
    </source>
</evidence>
<reference evidence="14" key="1">
    <citation type="submission" date="2025-08" db="UniProtKB">
        <authorList>
            <consortium name="RefSeq"/>
        </authorList>
    </citation>
    <scope>IDENTIFICATION</scope>
</reference>
<feature type="transmembrane region" description="Helical" evidence="9">
    <location>
        <begin position="1162"/>
        <end position="1182"/>
    </location>
</feature>
<feature type="domain" description="PLAT" evidence="11">
    <location>
        <begin position="795"/>
        <end position="912"/>
    </location>
</feature>
<feature type="transmembrane region" description="Helical" evidence="9">
    <location>
        <begin position="750"/>
        <end position="770"/>
    </location>
</feature>